<organism evidence="10 11">
    <name type="scientific">Rosa chinensis</name>
    <name type="common">China rose</name>
    <dbReference type="NCBI Taxonomy" id="74649"/>
    <lineage>
        <taxon>Eukaryota</taxon>
        <taxon>Viridiplantae</taxon>
        <taxon>Streptophyta</taxon>
        <taxon>Embryophyta</taxon>
        <taxon>Tracheophyta</taxon>
        <taxon>Spermatophyta</taxon>
        <taxon>Magnoliopsida</taxon>
        <taxon>eudicotyledons</taxon>
        <taxon>Gunneridae</taxon>
        <taxon>Pentapetalae</taxon>
        <taxon>rosids</taxon>
        <taxon>fabids</taxon>
        <taxon>Rosales</taxon>
        <taxon>Rosaceae</taxon>
        <taxon>Rosoideae</taxon>
        <taxon>Rosoideae incertae sedis</taxon>
        <taxon>Rosa</taxon>
    </lineage>
</organism>
<dbReference type="Proteomes" id="UP000238479">
    <property type="component" value="Chromosome 2"/>
</dbReference>
<evidence type="ECO:0000256" key="4">
    <source>
        <dbReference type="ARBA" id="ARBA00022692"/>
    </source>
</evidence>
<dbReference type="Gramene" id="PRQ51973">
    <property type="protein sequence ID" value="PRQ51973"/>
    <property type="gene ID" value="RchiOBHm_Chr2g0150391"/>
</dbReference>
<gene>
    <name evidence="10" type="ORF">RchiOBHm_Chr2g0150391</name>
</gene>
<feature type="transmembrane region" description="Helical" evidence="8">
    <location>
        <begin position="159"/>
        <end position="177"/>
    </location>
</feature>
<keyword evidence="11" id="KW-1185">Reference proteome</keyword>
<evidence type="ECO:0000256" key="7">
    <source>
        <dbReference type="ARBA" id="ARBA00023136"/>
    </source>
</evidence>
<dbReference type="InterPro" id="IPR004713">
    <property type="entry name" value="CaH_exchang"/>
</dbReference>
<keyword evidence="3" id="KW-0050">Antiport</keyword>
<keyword evidence="4 8" id="KW-0812">Transmembrane</keyword>
<dbReference type="Gene3D" id="1.20.1420.30">
    <property type="entry name" value="NCX, central ion-binding region"/>
    <property type="match status" value="1"/>
</dbReference>
<dbReference type="PANTHER" id="PTHR31503:SF22">
    <property type="entry name" value="VACUOLAR CALCIUM ION TRANSPORTER"/>
    <property type="match status" value="1"/>
</dbReference>
<proteinExistence type="predicted"/>
<dbReference type="Pfam" id="PF01699">
    <property type="entry name" value="Na_Ca_ex"/>
    <property type="match status" value="1"/>
</dbReference>
<dbReference type="OMA" id="THILMFV"/>
<evidence type="ECO:0000256" key="8">
    <source>
        <dbReference type="SAM" id="Phobius"/>
    </source>
</evidence>
<dbReference type="InterPro" id="IPR004837">
    <property type="entry name" value="NaCa_Exmemb"/>
</dbReference>
<feature type="domain" description="Sodium/calcium exchanger membrane region" evidence="9">
    <location>
        <begin position="36"/>
        <end position="171"/>
    </location>
</feature>
<keyword evidence="7 8" id="KW-0472">Membrane</keyword>
<evidence type="ECO:0000256" key="1">
    <source>
        <dbReference type="ARBA" id="ARBA00004127"/>
    </source>
</evidence>
<evidence type="ECO:0000259" key="9">
    <source>
        <dbReference type="Pfam" id="PF01699"/>
    </source>
</evidence>
<evidence type="ECO:0000313" key="10">
    <source>
        <dbReference type="EMBL" id="PRQ51973.1"/>
    </source>
</evidence>
<dbReference type="AlphaFoldDB" id="A0A2P6S001"/>
<keyword evidence="5 8" id="KW-1133">Transmembrane helix</keyword>
<keyword evidence="6" id="KW-0406">Ion transport</keyword>
<dbReference type="GO" id="GO:0015369">
    <property type="term" value="F:calcium:proton antiporter activity"/>
    <property type="evidence" value="ECO:0007669"/>
    <property type="project" value="TreeGrafter"/>
</dbReference>
<keyword evidence="2" id="KW-0813">Transport</keyword>
<feature type="transmembrane region" description="Helical" evidence="8">
    <location>
        <begin position="99"/>
        <end position="123"/>
    </location>
</feature>
<evidence type="ECO:0000256" key="2">
    <source>
        <dbReference type="ARBA" id="ARBA00022448"/>
    </source>
</evidence>
<dbReference type="GO" id="GO:0012505">
    <property type="term" value="C:endomembrane system"/>
    <property type="evidence" value="ECO:0007669"/>
    <property type="project" value="UniProtKB-SubCell"/>
</dbReference>
<evidence type="ECO:0000256" key="3">
    <source>
        <dbReference type="ARBA" id="ARBA00022449"/>
    </source>
</evidence>
<dbReference type="GO" id="GO:0006874">
    <property type="term" value="P:intracellular calcium ion homeostasis"/>
    <property type="evidence" value="ECO:0007669"/>
    <property type="project" value="TreeGrafter"/>
</dbReference>
<dbReference type="GO" id="GO:0009705">
    <property type="term" value="C:plant-type vacuole membrane"/>
    <property type="evidence" value="ECO:0007669"/>
    <property type="project" value="TreeGrafter"/>
</dbReference>
<dbReference type="EMBL" id="PDCK01000040">
    <property type="protein sequence ID" value="PRQ51973.1"/>
    <property type="molecule type" value="Genomic_DNA"/>
</dbReference>
<accession>A0A2P6S001</accession>
<feature type="transmembrane region" description="Helical" evidence="8">
    <location>
        <begin position="66"/>
        <end position="87"/>
    </location>
</feature>
<feature type="transmembrane region" description="Helical" evidence="8">
    <location>
        <begin position="35"/>
        <end position="54"/>
    </location>
</feature>
<feature type="transmembrane region" description="Helical" evidence="8">
    <location>
        <begin position="135"/>
        <end position="153"/>
    </location>
</feature>
<evidence type="ECO:0000313" key="11">
    <source>
        <dbReference type="Proteomes" id="UP000238479"/>
    </source>
</evidence>
<comment type="caution">
    <text evidence="10">The sequence shown here is derived from an EMBL/GenBank/DDBJ whole genome shotgun (WGS) entry which is preliminary data.</text>
</comment>
<dbReference type="InterPro" id="IPR044880">
    <property type="entry name" value="NCX_ion-bd_dom_sf"/>
</dbReference>
<reference evidence="10 11" key="1">
    <citation type="journal article" date="2018" name="Nat. Genet.">
        <title>The Rosa genome provides new insights in the design of modern roses.</title>
        <authorList>
            <person name="Bendahmane M."/>
        </authorList>
    </citation>
    <scope>NUCLEOTIDE SEQUENCE [LARGE SCALE GENOMIC DNA]</scope>
    <source>
        <strain evidence="11">cv. Old Blush</strain>
    </source>
</reference>
<comment type="subcellular location">
    <subcellularLocation>
        <location evidence="1">Endomembrane system</location>
        <topology evidence="1">Multi-pass membrane protein</topology>
    </subcellularLocation>
</comment>
<name>A0A2P6S001_ROSCH</name>
<evidence type="ECO:0000256" key="5">
    <source>
        <dbReference type="ARBA" id="ARBA00022989"/>
    </source>
</evidence>
<dbReference type="PANTHER" id="PTHR31503">
    <property type="entry name" value="VACUOLAR CALCIUM ION TRANSPORTER"/>
    <property type="match status" value="1"/>
</dbReference>
<sequence length="178" mass="19816">MGLLHWWDHPLQEISSFQQGIQDQDSSPEITANEAIGWLSILALWVYILSSYLVEAIQEASDSLNIPVAFISAILLPVVGNMWSILFSMREKLDLTLGVAIGLSIQTSMFTIPFCVIVGWIIGNPMDLNFQLFETVILVMAVLVVAFMLQQGTSTDFKGLMLILCYLMVAASFFCTCR</sequence>
<evidence type="ECO:0000256" key="6">
    <source>
        <dbReference type="ARBA" id="ARBA00023065"/>
    </source>
</evidence>
<protein>
    <submittedName>
        <fullName evidence="10">Putative sodium/calcium exchanger membrane region</fullName>
    </submittedName>
</protein>